<proteinExistence type="predicted"/>
<evidence type="ECO:0000313" key="2">
    <source>
        <dbReference type="Proteomes" id="UP000559653"/>
    </source>
</evidence>
<dbReference type="EMBL" id="JACEMZ010000018">
    <property type="protein sequence ID" value="MBA4452325.1"/>
    <property type="molecule type" value="Genomic_DNA"/>
</dbReference>
<name>A0AC60VY64_9ARCH</name>
<dbReference type="Proteomes" id="UP000559653">
    <property type="component" value="Unassembled WGS sequence"/>
</dbReference>
<comment type="caution">
    <text evidence="1">The sequence shown here is derived from an EMBL/GenBank/DDBJ whole genome shotgun (WGS) entry which is preliminary data.</text>
</comment>
<accession>A0AC60VY64</accession>
<sequence>MSGVMIVENSEKPLWLVKKLLSSINYDIAFETDNGFEAVEKYDIVKPDLLISDLSLSKSSGLDVLKEIKKNHPNSKIVIVSSIQGKTLDQCLDFGANACISTPFSMKEFVTTILSIGKSDKKYSKIAPVIIDE</sequence>
<organism evidence="1 2">
    <name type="scientific">Candidatus Nitrosomaritimum aestuariumsis</name>
    <dbReference type="NCBI Taxonomy" id="3342354"/>
    <lineage>
        <taxon>Archaea</taxon>
        <taxon>Nitrososphaerota</taxon>
        <taxon>Nitrososphaeria</taxon>
        <taxon>Nitrosopumilales</taxon>
        <taxon>Nitrosopumilaceae</taxon>
        <taxon>Candidatus Nitrosomaritimum</taxon>
    </lineage>
</organism>
<reference evidence="1 2" key="1">
    <citation type="journal article" date="2020" name="Appl. Environ. Microbiol.">
        <title>Genomic Characteristics of a Novel Species of Ammonia-Oxidizing Archaea from the Jiulong River Estuary.</title>
        <authorList>
            <person name="Zou D."/>
            <person name="Wan R."/>
            <person name="Han L."/>
            <person name="Xu M.N."/>
            <person name="Liu Y."/>
            <person name="Liu H."/>
            <person name="Kao S.J."/>
            <person name="Li M."/>
        </authorList>
    </citation>
    <scope>NUCLEOTIDE SEQUENCE [LARGE SCALE GENOMIC DNA]</scope>
    <source>
        <strain evidence="1">W1bin1</strain>
    </source>
</reference>
<evidence type="ECO:0000313" key="1">
    <source>
        <dbReference type="EMBL" id="MBA4452325.1"/>
    </source>
</evidence>
<gene>
    <name evidence="1" type="ORF">H2B03_04025</name>
</gene>
<protein>
    <submittedName>
        <fullName evidence="1">Response regulator</fullName>
    </submittedName>
</protein>